<dbReference type="Pfam" id="PF00443">
    <property type="entry name" value="UCH"/>
    <property type="match status" value="1"/>
</dbReference>
<feature type="domain" description="UBA" evidence="2">
    <location>
        <begin position="2"/>
        <end position="42"/>
    </location>
</feature>
<dbReference type="InterPro" id="IPR009060">
    <property type="entry name" value="UBA-like_sf"/>
</dbReference>
<dbReference type="Gene3D" id="3.90.70.10">
    <property type="entry name" value="Cysteine proteinases"/>
    <property type="match status" value="1"/>
</dbReference>
<feature type="region of interest" description="Disordered" evidence="1">
    <location>
        <begin position="3069"/>
        <end position="3128"/>
    </location>
</feature>
<dbReference type="InterPro" id="IPR028889">
    <property type="entry name" value="USP"/>
</dbReference>
<proteinExistence type="predicted"/>
<dbReference type="PROSITE" id="PS50235">
    <property type="entry name" value="USP_3"/>
    <property type="match status" value="1"/>
</dbReference>
<dbReference type="InterPro" id="IPR033864">
    <property type="entry name" value="UBA2_scUBP14-like"/>
</dbReference>
<evidence type="ECO:0000256" key="1">
    <source>
        <dbReference type="SAM" id="MobiDB-lite"/>
    </source>
</evidence>
<dbReference type="InterPro" id="IPR038765">
    <property type="entry name" value="Papain-like_cys_pep_sf"/>
</dbReference>
<feature type="region of interest" description="Disordered" evidence="1">
    <location>
        <begin position="2330"/>
        <end position="2427"/>
    </location>
</feature>
<feature type="compositionally biased region" description="Basic and acidic residues" evidence="1">
    <location>
        <begin position="2306"/>
        <end position="2316"/>
    </location>
</feature>
<feature type="region of interest" description="Disordered" evidence="1">
    <location>
        <begin position="2948"/>
        <end position="2979"/>
    </location>
</feature>
<feature type="region of interest" description="Disordered" evidence="1">
    <location>
        <begin position="1221"/>
        <end position="1271"/>
    </location>
</feature>
<comment type="caution">
    <text evidence="4">The sequence shown here is derived from an EMBL/GenBank/DDBJ whole genome shotgun (WGS) entry which is preliminary data.</text>
</comment>
<dbReference type="GO" id="GO:0005829">
    <property type="term" value="C:cytosol"/>
    <property type="evidence" value="ECO:0007669"/>
    <property type="project" value="TreeGrafter"/>
</dbReference>
<feature type="region of interest" description="Disordered" evidence="1">
    <location>
        <begin position="784"/>
        <end position="851"/>
    </location>
</feature>
<name>A0AAE0FVH0_9CHLO</name>
<dbReference type="InterPro" id="IPR050164">
    <property type="entry name" value="Peptidase_C19"/>
</dbReference>
<feature type="region of interest" description="Disordered" evidence="1">
    <location>
        <begin position="2296"/>
        <end position="2317"/>
    </location>
</feature>
<dbReference type="InterPro" id="IPR015940">
    <property type="entry name" value="UBA"/>
</dbReference>
<dbReference type="GO" id="GO:0016579">
    <property type="term" value="P:protein deubiquitination"/>
    <property type="evidence" value="ECO:0007669"/>
    <property type="project" value="InterPro"/>
</dbReference>
<dbReference type="PROSITE" id="PS50030">
    <property type="entry name" value="UBA"/>
    <property type="match status" value="1"/>
</dbReference>
<reference evidence="4 5" key="1">
    <citation type="journal article" date="2015" name="Genome Biol. Evol.">
        <title>Comparative Genomics of a Bacterivorous Green Alga Reveals Evolutionary Causalities and Consequences of Phago-Mixotrophic Mode of Nutrition.</title>
        <authorList>
            <person name="Burns J.A."/>
            <person name="Paasch A."/>
            <person name="Narechania A."/>
            <person name="Kim E."/>
        </authorList>
    </citation>
    <scope>NUCLEOTIDE SEQUENCE [LARGE SCALE GENOMIC DNA]</scope>
    <source>
        <strain evidence="4 5">PLY_AMNH</strain>
    </source>
</reference>
<dbReference type="InterPro" id="IPR001394">
    <property type="entry name" value="Peptidase_C19_UCH"/>
</dbReference>
<feature type="region of interest" description="Disordered" evidence="1">
    <location>
        <begin position="1811"/>
        <end position="1836"/>
    </location>
</feature>
<organism evidence="4 5">
    <name type="scientific">Cymbomonas tetramitiformis</name>
    <dbReference type="NCBI Taxonomy" id="36881"/>
    <lineage>
        <taxon>Eukaryota</taxon>
        <taxon>Viridiplantae</taxon>
        <taxon>Chlorophyta</taxon>
        <taxon>Pyramimonadophyceae</taxon>
        <taxon>Pyramimonadales</taxon>
        <taxon>Pyramimonadaceae</taxon>
        <taxon>Cymbomonas</taxon>
    </lineage>
</organism>
<dbReference type="GO" id="GO:0005634">
    <property type="term" value="C:nucleus"/>
    <property type="evidence" value="ECO:0007669"/>
    <property type="project" value="TreeGrafter"/>
</dbReference>
<feature type="region of interest" description="Disordered" evidence="1">
    <location>
        <begin position="2180"/>
        <end position="2228"/>
    </location>
</feature>
<evidence type="ECO:0008006" key="6">
    <source>
        <dbReference type="Google" id="ProtNLM"/>
    </source>
</evidence>
<feature type="compositionally biased region" description="Low complexity" evidence="1">
    <location>
        <begin position="1161"/>
        <end position="1173"/>
    </location>
</feature>
<gene>
    <name evidence="4" type="ORF">CYMTET_24645</name>
</gene>
<feature type="region of interest" description="Disordered" evidence="1">
    <location>
        <begin position="1154"/>
        <end position="1174"/>
    </location>
</feature>
<feature type="compositionally biased region" description="Low complexity" evidence="1">
    <location>
        <begin position="792"/>
        <end position="811"/>
    </location>
</feature>
<accession>A0AAE0FVH0</accession>
<dbReference type="SUPFAM" id="SSF54001">
    <property type="entry name" value="Cysteine proteinases"/>
    <property type="match status" value="1"/>
</dbReference>
<dbReference type="SUPFAM" id="SSF46934">
    <property type="entry name" value="UBA-like"/>
    <property type="match status" value="1"/>
</dbReference>
<evidence type="ECO:0000259" key="2">
    <source>
        <dbReference type="PROSITE" id="PS50030"/>
    </source>
</evidence>
<sequence>MGIDPEAMGTLINMGFEEQSCRQALDVCNNDVNRAVEFLFSGPAADQEVVDMTLSPTTNKGESVEPIEWMTVQQRYKESRSILFSDSATALEKALAALQEHSPHVQLEGIGSVEALPSLPATLVFVNEFLPIMINIICVDPGCWLGQRNYATQQAEVARDVLRILRAAVQLVHHRFAEDDFLFCKELAALVSKSNCWYTGKGNERGCGEDREKILETVLENRTMELAVERLHSLLEPTISSTSQGQVTDLLQDACKVLQCVFAAPDLLQKARLEARAEEYFRSFFLVLEDTPLPLLRRAELAASLLSRTCRQLDDEAAQEAVHRIVDWILRCDENVAGSIGHGEVEEMFRHLENAMGQMDPKLYSCWLHVASICWRSPSLSRHLFALQWLARLAEECIGATRTEYGRPEIGKKYELEINNRVVEFKVLLDREDGTYDVEYTNTGEIEEGRQVTFRPSVSREVLNCALTHRDFVLWVRSHHLVEELFGTKRHQQLLTADKTKTLLIFLAKHEGLQNLQLDAMLRAACTAHDTERVEILSLLASNQGILQHLRPPLQGELLRRAAELLPADTLATLLTQNNAHWWCRSLKEPEARHTLLSILWTLSVDGSAAPDTASLTSPRSPAGRSVCVAQGTPLSTVLAESVIGTPMSTSALETEGEDAPTPFSGASTISMDDVDAAARVVATPCSPPSRMRLVSHRGGAGATEGGLPLGKLGKLFAQMMDWPEQQRYLEACLQHLREGSVAPVPPAMDVGVALEGVACVRLRRTERVLEVLQHILQATYASPGATRGGARRSSSQGRGPWADSPSSRGWGQRRRSGGGEPGDSGESLQGGHESEDMGENDSPMCPGYRRGLRVYDAPGSSLSDAMPGASPNKMLEGSTVGSGPLEVCTELMQLVLSEMPRWLALTPSCSLPKEAAVRQHLKFLSFLMSLASLQLTPPQLDLLWDLLQEGPEREALLTWLDKDASGSLANAPVALEHIFEHLLCPALEAPTATPTAFSCFRHYFIICNTAEGHLHSQPTRLPNRLSIETVSDISKLYGMGALWKAVLQGPEEVSKLAVNLLYHLHSLYQPAHTSAPHLGHRLLIQPVFELLKGYPVVLEGEELDSAEDLKYVRALCVLERILLSDPHRRLRPHGDIASGQPFRLGLQVAPGLKSRRHTNAGSSGAAAPAQQPEGVWVHTKLPLSSLRERLAQRVKALPEVAPASSPSSWPAADAAGTSWLGGDSLAIVPHNPRGKDSRREGSGSWEGERMQDSATVPRGAGTAQAGLPEEAERDVLAEELRIEVMRGGEGTEVGALAAATSAESSGQRGVVAMHIVTLEQAGLTAEDTLRISLPSGSGMAYGTCAPLDGTDAELVSVGDSLAECDLEGFFNMLEGGSLGLVTKAWRVLQLLPTSAQLDREVREGGLKWHALLAASSHKLPGTARAVYSLLIAAAILEEEPEARGTEGGADGGALAGARQWCRGFVSAGGFQAVHRYMVDLLERGAGGAGKGGAQAPPAEHSQGMLPELQTAALSLSLRVLHLTARRSLEADKALRSNGDGMAAVGAPSNGAALITGGSLEALGLASLAKDLLQAITLLSNAPLRPGAAAEAAEAESSPVRRQEDELLMSALTCLDTVMQGAETLRQPAVLEVVGKTAGMQALLSVLLRSPFVAARVRVRGLLRGLPLSLPRCYEPQAAAVKRSGMVVKLVALLVQELRRVDARSRTCQQYFELLCQMLGVPEAQELLREASLEDVLETLLSQVQRAPCRAGQPQEALEGALETCTVLLATVPHRVREALEGGSCGISSHQLVTLLLDECLFGGPRTKGGCTGGGSPDTLPRRSDPDEVLRQPKCSSRGARRAARRLLEGLVRQSPRLLPGVIGALDRLHRECPELPPAAEGGANPAVEPGWRNGTGLCGLVNQGATCYQNSILQQLYMIPDLRRGLMAVRAADDGGGGTPDPAQRSRLGEDATAAGGGTSGGVAGARVQRYHDPRALVQACEGTLRLAHAVHLQNDAQEFVDQLMSVLEVQLKDTSHEHLLRQCFGGVLSHQCTARLPGNAADGDGAAGDAKRLKRPVVEEPFLFLELAVKGKEKLQESLCDFVRVEQVDGLHWEHQGRQVDGLHWEHQGRQVALQSMKRTCLGTLPACLLFNLKRYEFDLQTMTRDKVNDHYEFPLVIDMWPYTKEGLEAHGLPQRGMEKEIGAGGHSALSTPTPAAREGSERSSGRAGRAEGGGGAAGSGQAAPTAGRAEYQYHLRGVVVQSGTERSGHYYSFIQDRASGEWFKFNDQSITPFDVSQLGQECFGGTEKYQLKRRDGLGQPLGPRREETKERARTRSAYMLVYERAARTETGTTEQSPAPSSPATPRGRGRADIEPSTASNIGGAGPREGECRARRVEGGAKGNADPRDNPGEASWRDGDGDVKMPHVGGAARHGTGRGGGSTRAERDAGAVHAAGGREGIHKEGVHLQQGGIKGEAGVAAGKQVGEGSAQRGEERGWDPGEERVLEANAGFLRAAHVYDLQHVELVRALVSMAAEGGAADMQLTGASATMATYFFQSILGRYQARTEVDLGQWLEPVRVLFTRARFGVQLGMQYLKTLEKPVLRAFLLECADAQVRQAFSDLVSHAAIQIVDQSATVVEEEPQRLLEGHAEVLRVAEMAVQLLEDVPLPAHQLRSTQLFQLLSRLAAAPIIGSKMLRADAAATLATFFVGSAPSWAAGDSHGGTYPYAGYEHLLAAIQHLLFPVHGDFGEAVTETFGEVEPGGAVVYCSQGDEELESVGDRFGAEHVLAADRKLYGSSLLLEEIPLRTRQAVLLNVPFLLRVALQGGSEWGAAERLCCAACHDEPGVSLALVRDLVKSIGDSSTTQAATAMLITLLALVDSVQHRRVMGALGDPVGGMLQQARLAADASSVARCSRYIHSLLQLQRGSVAGVWLMQHRAVWGWMVEWWEKNNAAVAGGIVGQCAKVSQPRPQSSPGGSAGAGGREEMESETSQGKDLQRLRMLRKRAYEEAGESMPLEETSPMRGPQTLEEEVAKQLKEMGYPNQVELARQAMRNVTNSDSWDQNTLNDAVDWVVRTYSCGETDVVPEAASPTTSGAQPGSPSDPMHSFGHQPSSPARLNMQEMESEMIAESHVEDGECSIDGGS</sequence>
<protein>
    <recommendedName>
        <fullName evidence="6">Ubiquitinyl hydrolase 1</fullName>
    </recommendedName>
</protein>
<feature type="compositionally biased region" description="Basic and acidic residues" evidence="1">
    <location>
        <begin position="1234"/>
        <end position="1252"/>
    </location>
</feature>
<dbReference type="SMART" id="SM00165">
    <property type="entry name" value="UBA"/>
    <property type="match status" value="2"/>
</dbReference>
<dbReference type="Gene3D" id="1.10.8.10">
    <property type="entry name" value="DNA helicase RuvA subunit, C-terminal domain"/>
    <property type="match status" value="1"/>
</dbReference>
<evidence type="ECO:0000313" key="4">
    <source>
        <dbReference type="EMBL" id="KAK3266759.1"/>
    </source>
</evidence>
<feature type="compositionally biased region" description="Basic and acidic residues" evidence="1">
    <location>
        <begin position="2370"/>
        <end position="2407"/>
    </location>
</feature>
<feature type="domain" description="USP" evidence="3">
    <location>
        <begin position="1899"/>
        <end position="2328"/>
    </location>
</feature>
<dbReference type="Pfam" id="PF00627">
    <property type="entry name" value="UBA"/>
    <property type="match status" value="1"/>
</dbReference>
<feature type="compositionally biased region" description="Polar residues" evidence="1">
    <location>
        <begin position="3074"/>
        <end position="3084"/>
    </location>
</feature>
<dbReference type="Proteomes" id="UP001190700">
    <property type="component" value="Unassembled WGS sequence"/>
</dbReference>
<dbReference type="PANTHER" id="PTHR24006:SF827">
    <property type="entry name" value="UBIQUITIN CARBOXYL-TERMINAL HYDROLASE 34"/>
    <property type="match status" value="1"/>
</dbReference>
<dbReference type="EMBL" id="LGRX02012846">
    <property type="protein sequence ID" value="KAK3266759.1"/>
    <property type="molecule type" value="Genomic_DNA"/>
</dbReference>
<feature type="compositionally biased region" description="Low complexity" evidence="1">
    <location>
        <begin position="2950"/>
        <end position="2959"/>
    </location>
</feature>
<dbReference type="CDD" id="cd14298">
    <property type="entry name" value="UBA2_scUBP14_like"/>
    <property type="match status" value="1"/>
</dbReference>
<feature type="region of interest" description="Disordered" evidence="1">
    <location>
        <begin position="1932"/>
        <end position="1962"/>
    </location>
</feature>
<evidence type="ECO:0000313" key="5">
    <source>
        <dbReference type="Proteomes" id="UP001190700"/>
    </source>
</evidence>
<feature type="compositionally biased region" description="Basic and acidic residues" evidence="1">
    <location>
        <begin position="1820"/>
        <end position="1831"/>
    </location>
</feature>
<dbReference type="GO" id="GO:0004843">
    <property type="term" value="F:cysteine-type deubiquitinase activity"/>
    <property type="evidence" value="ECO:0007669"/>
    <property type="project" value="InterPro"/>
</dbReference>
<keyword evidence="5" id="KW-1185">Reference proteome</keyword>
<evidence type="ECO:0000259" key="3">
    <source>
        <dbReference type="PROSITE" id="PS50235"/>
    </source>
</evidence>
<dbReference type="PANTHER" id="PTHR24006">
    <property type="entry name" value="UBIQUITIN CARBOXYL-TERMINAL HYDROLASE"/>
    <property type="match status" value="1"/>
</dbReference>